<keyword evidence="3" id="KW-1185">Reference proteome</keyword>
<dbReference type="InterPro" id="IPR048037">
    <property type="entry name" value="DmmA-like_C"/>
</dbReference>
<dbReference type="OrthoDB" id="6955242at2"/>
<proteinExistence type="predicted"/>
<dbReference type="Pfam" id="PF22289">
    <property type="entry name" value="DmmA-like_C"/>
    <property type="match status" value="1"/>
</dbReference>
<name>V2U9A2_9GAMM</name>
<organism evidence="2 3">
    <name type="scientific">Acinetobacter brisouii CIP 110357</name>
    <dbReference type="NCBI Taxonomy" id="1341683"/>
    <lineage>
        <taxon>Bacteria</taxon>
        <taxon>Pseudomonadati</taxon>
        <taxon>Pseudomonadota</taxon>
        <taxon>Gammaproteobacteria</taxon>
        <taxon>Moraxellales</taxon>
        <taxon>Moraxellaceae</taxon>
        <taxon>Acinetobacter</taxon>
    </lineage>
</organism>
<dbReference type="Proteomes" id="UP000018418">
    <property type="component" value="Unassembled WGS sequence"/>
</dbReference>
<sequence length="169" mass="18983">MQEVMQSTPSYRQAQELKPVHGQYLLILQQANTLEARHLAEQFAAFPTLLATSEAFSDELTAQLQQAHAGLHVVLCGDEIFLWQVTQSLMAQGLMKDEIQQVRTQPELKKVYCVHCGETQTTTAEEFCSCEHCGVYLLIRTHFSERLGAYMGVCANPDQPMQAEGVCLY</sequence>
<gene>
    <name evidence="2" type="ORF">P255_01513</name>
</gene>
<dbReference type="RefSeq" id="WP_004900822.1">
    <property type="nucleotide sequence ID" value="NZ_BBTI01000002.1"/>
</dbReference>
<dbReference type="NCBIfam" id="NF041259">
    <property type="entry name" value="mono_DmmA_fam"/>
    <property type="match status" value="1"/>
</dbReference>
<evidence type="ECO:0000313" key="2">
    <source>
        <dbReference type="EMBL" id="ESK51013.1"/>
    </source>
</evidence>
<evidence type="ECO:0000259" key="1">
    <source>
        <dbReference type="Pfam" id="PF22289"/>
    </source>
</evidence>
<dbReference type="HOGENOM" id="CLU_117628_0_0_6"/>
<dbReference type="PATRIC" id="fig|1341683.3.peg.1499"/>
<feature type="domain" description="Dimethylamine monooxygenase subunit DmmA-like C-terminal" evidence="1">
    <location>
        <begin position="110"/>
        <end position="153"/>
    </location>
</feature>
<accession>V2U9A2</accession>
<dbReference type="AlphaFoldDB" id="V2U9A2"/>
<dbReference type="STRING" id="396323.VH98_05425"/>
<dbReference type="EMBL" id="AYEU01000006">
    <property type="protein sequence ID" value="ESK51013.1"/>
    <property type="molecule type" value="Genomic_DNA"/>
</dbReference>
<protein>
    <recommendedName>
        <fullName evidence="1">Dimethylamine monooxygenase subunit DmmA-like C-terminal domain-containing protein</fullName>
    </recommendedName>
</protein>
<reference evidence="2 3" key="1">
    <citation type="submission" date="2013-10" db="EMBL/GenBank/DDBJ databases">
        <title>The Genome Sequence of Acinetobacter brisouii CIP 110357.</title>
        <authorList>
            <consortium name="The Broad Institute Genomics Platform"/>
            <consortium name="The Broad Institute Genome Sequencing Center for Infectious Disease"/>
            <person name="Cerqueira G."/>
            <person name="Feldgarden M."/>
            <person name="Courvalin P."/>
            <person name="Grillot-Courvalin C."/>
            <person name="Clermont D."/>
            <person name="Rocha E."/>
            <person name="Yoon E.-J."/>
            <person name="Nemec A."/>
            <person name="Young S.K."/>
            <person name="Zeng Q."/>
            <person name="Gargeya S."/>
            <person name="Fitzgerald M."/>
            <person name="Abouelleil A."/>
            <person name="Alvarado L."/>
            <person name="Berlin A.M."/>
            <person name="Chapman S.B."/>
            <person name="Gainer-Dewar J."/>
            <person name="Goldberg J."/>
            <person name="Gnerre S."/>
            <person name="Griggs A."/>
            <person name="Gujja S."/>
            <person name="Hansen M."/>
            <person name="Howarth C."/>
            <person name="Imamovic A."/>
            <person name="Ireland A."/>
            <person name="Larimer J."/>
            <person name="McCowan C."/>
            <person name="Murphy C."/>
            <person name="Pearson M."/>
            <person name="Poon T.W."/>
            <person name="Priest M."/>
            <person name="Roberts A."/>
            <person name="Saif S."/>
            <person name="Shea T."/>
            <person name="Sykes S."/>
            <person name="Wortman J."/>
            <person name="Nusbaum C."/>
            <person name="Birren B."/>
        </authorList>
    </citation>
    <scope>NUCLEOTIDE SEQUENCE [LARGE SCALE GENOMIC DNA]</scope>
    <source>
        <strain evidence="2 3">CIP 110357</strain>
    </source>
</reference>
<evidence type="ECO:0000313" key="3">
    <source>
        <dbReference type="Proteomes" id="UP000018418"/>
    </source>
</evidence>
<comment type="caution">
    <text evidence="2">The sequence shown here is derived from an EMBL/GenBank/DDBJ whole genome shotgun (WGS) entry which is preliminary data.</text>
</comment>